<gene>
    <name evidence="1" type="ORF">OHA22_33510</name>
</gene>
<name>A0AAU2A5X6_9ACTN</name>
<proteinExistence type="predicted"/>
<organism evidence="1">
    <name type="scientific">Streptomyces sp. NBC_00093</name>
    <dbReference type="NCBI Taxonomy" id="2975649"/>
    <lineage>
        <taxon>Bacteria</taxon>
        <taxon>Bacillati</taxon>
        <taxon>Actinomycetota</taxon>
        <taxon>Actinomycetes</taxon>
        <taxon>Kitasatosporales</taxon>
        <taxon>Streptomycetaceae</taxon>
        <taxon>Streptomyces</taxon>
    </lineage>
</organism>
<evidence type="ECO:0000313" key="1">
    <source>
        <dbReference type="EMBL" id="WTT20099.1"/>
    </source>
</evidence>
<protein>
    <submittedName>
        <fullName evidence="1">Uncharacterized protein</fullName>
    </submittedName>
</protein>
<dbReference type="EMBL" id="CP108222">
    <property type="protein sequence ID" value="WTT20099.1"/>
    <property type="molecule type" value="Genomic_DNA"/>
</dbReference>
<sequence length="183" mass="20464">METWWWGALPASVREQVDGLVLRDRRLEAIRVTMEAVRVLWEGAGVPHPGLHDCQHVVMARYQALADRIVRQPDPPRDAEALAARIRELPGQLVAIEAIWDGDTNGWFVVLVAVLDAPQSEVELTVIRHGSDLRVFNGWVPPWPEAQEAERTGTALAGCFSVPFHLASPDEPDAEAPRWRASW</sequence>
<reference evidence="1" key="1">
    <citation type="submission" date="2022-10" db="EMBL/GenBank/DDBJ databases">
        <title>The complete genomes of actinobacterial strains from the NBC collection.</title>
        <authorList>
            <person name="Joergensen T.S."/>
            <person name="Alvarez Arevalo M."/>
            <person name="Sterndorff E.B."/>
            <person name="Faurdal D."/>
            <person name="Vuksanovic O."/>
            <person name="Mourched A.-S."/>
            <person name="Charusanti P."/>
            <person name="Shaw S."/>
            <person name="Blin K."/>
            <person name="Weber T."/>
        </authorList>
    </citation>
    <scope>NUCLEOTIDE SEQUENCE</scope>
    <source>
        <strain evidence="1">NBC_00093</strain>
    </source>
</reference>
<dbReference type="AlphaFoldDB" id="A0AAU2A5X6"/>
<accession>A0AAU2A5X6</accession>